<organism evidence="2 3">
    <name type="scientific">Candidatus Buchananbacteria bacterium RIFCSPHIGHO2_02_FULL_56_16</name>
    <dbReference type="NCBI Taxonomy" id="1797542"/>
    <lineage>
        <taxon>Bacteria</taxon>
        <taxon>Candidatus Buchananiibacteriota</taxon>
    </lineage>
</organism>
<dbReference type="SUPFAM" id="SSF55008">
    <property type="entry name" value="HMA, heavy metal-associated domain"/>
    <property type="match status" value="1"/>
</dbReference>
<accession>A0A1G1YIC4</accession>
<reference evidence="2 3" key="1">
    <citation type="journal article" date="2016" name="Nat. Commun.">
        <title>Thousands of microbial genomes shed light on interconnected biogeochemical processes in an aquifer system.</title>
        <authorList>
            <person name="Anantharaman K."/>
            <person name="Brown C.T."/>
            <person name="Hug L.A."/>
            <person name="Sharon I."/>
            <person name="Castelle C.J."/>
            <person name="Probst A.J."/>
            <person name="Thomas B.C."/>
            <person name="Singh A."/>
            <person name="Wilkins M.J."/>
            <person name="Karaoz U."/>
            <person name="Brodie E.L."/>
            <person name="Williams K.H."/>
            <person name="Hubbard S.S."/>
            <person name="Banfield J.F."/>
        </authorList>
    </citation>
    <scope>NUCLEOTIDE SEQUENCE [LARGE SCALE GENOMIC DNA]</scope>
</reference>
<dbReference type="Pfam" id="PF00403">
    <property type="entry name" value="HMA"/>
    <property type="match status" value="1"/>
</dbReference>
<name>A0A1G1YIC4_9BACT</name>
<evidence type="ECO:0000313" key="3">
    <source>
        <dbReference type="Proteomes" id="UP000177310"/>
    </source>
</evidence>
<sequence length="75" mass="7888">MLTTTELMVSGTHCTACQALIEDVCAELPGVKSCAVNYQTGQTTITHEPTLDVRNIVAVIEALGPYRVVLPASAA</sequence>
<proteinExistence type="predicted"/>
<comment type="caution">
    <text evidence="2">The sequence shown here is derived from an EMBL/GenBank/DDBJ whole genome shotgun (WGS) entry which is preliminary data.</text>
</comment>
<dbReference type="InterPro" id="IPR036163">
    <property type="entry name" value="HMA_dom_sf"/>
</dbReference>
<dbReference type="InterPro" id="IPR006121">
    <property type="entry name" value="HMA_dom"/>
</dbReference>
<dbReference type="STRING" id="1797542.A3J59_03835"/>
<feature type="domain" description="HMA" evidence="1">
    <location>
        <begin position="3"/>
        <end position="68"/>
    </location>
</feature>
<dbReference type="GO" id="GO:0046872">
    <property type="term" value="F:metal ion binding"/>
    <property type="evidence" value="ECO:0007669"/>
    <property type="project" value="InterPro"/>
</dbReference>
<evidence type="ECO:0000259" key="1">
    <source>
        <dbReference type="PROSITE" id="PS50846"/>
    </source>
</evidence>
<protein>
    <recommendedName>
        <fullName evidence="1">HMA domain-containing protein</fullName>
    </recommendedName>
</protein>
<dbReference type="CDD" id="cd00371">
    <property type="entry name" value="HMA"/>
    <property type="match status" value="1"/>
</dbReference>
<dbReference type="PROSITE" id="PS50846">
    <property type="entry name" value="HMA_2"/>
    <property type="match status" value="1"/>
</dbReference>
<dbReference type="AlphaFoldDB" id="A0A1G1YIC4"/>
<gene>
    <name evidence="2" type="ORF">A3J59_03835</name>
</gene>
<dbReference type="EMBL" id="MHIL01000010">
    <property type="protein sequence ID" value="OGY52021.1"/>
    <property type="molecule type" value="Genomic_DNA"/>
</dbReference>
<dbReference type="Gene3D" id="3.30.70.100">
    <property type="match status" value="1"/>
</dbReference>
<evidence type="ECO:0000313" key="2">
    <source>
        <dbReference type="EMBL" id="OGY52021.1"/>
    </source>
</evidence>
<dbReference type="Proteomes" id="UP000177310">
    <property type="component" value="Unassembled WGS sequence"/>
</dbReference>